<evidence type="ECO:0000313" key="2">
    <source>
        <dbReference type="EMBL" id="SDF27629.1"/>
    </source>
</evidence>
<proteinExistence type="predicted"/>
<keyword evidence="3" id="KW-1185">Reference proteome</keyword>
<gene>
    <name evidence="2" type="ORF">SAMN04488067_10366</name>
</gene>
<dbReference type="RefSeq" id="WP_149797935.1">
    <property type="nucleotide sequence ID" value="NZ_FNBO01000003.1"/>
</dbReference>
<evidence type="ECO:0000313" key="3">
    <source>
        <dbReference type="Proteomes" id="UP000324020"/>
    </source>
</evidence>
<accession>A0A1G7JT51</accession>
<dbReference type="Proteomes" id="UP000324020">
    <property type="component" value="Unassembled WGS sequence"/>
</dbReference>
<name>A0A1G7JT51_9EURY</name>
<organism evidence="2 3">
    <name type="scientific">Halorubrum xinjiangense</name>
    <dbReference type="NCBI Taxonomy" id="261291"/>
    <lineage>
        <taxon>Archaea</taxon>
        <taxon>Methanobacteriati</taxon>
        <taxon>Methanobacteriota</taxon>
        <taxon>Stenosarchaea group</taxon>
        <taxon>Halobacteria</taxon>
        <taxon>Halobacteriales</taxon>
        <taxon>Haloferacaceae</taxon>
        <taxon>Halorubrum</taxon>
    </lineage>
</organism>
<feature type="region of interest" description="Disordered" evidence="1">
    <location>
        <begin position="1"/>
        <end position="20"/>
    </location>
</feature>
<feature type="region of interest" description="Disordered" evidence="1">
    <location>
        <begin position="32"/>
        <end position="55"/>
    </location>
</feature>
<dbReference type="OrthoDB" id="229248at2157"/>
<reference evidence="2 3" key="1">
    <citation type="submission" date="2016-10" db="EMBL/GenBank/DDBJ databases">
        <authorList>
            <person name="Varghese N."/>
            <person name="Submissions S."/>
        </authorList>
    </citation>
    <scope>NUCLEOTIDE SEQUENCE [LARGE SCALE GENOMIC DNA]</scope>
    <source>
        <strain evidence="2 3">CGMCC 1.3527</strain>
    </source>
</reference>
<sequence length="80" mass="8492">MRDHVALTEEEEGKNVLNAAGDTVGRVTAVEDEKAHVDPAPGLSDATRSKLGWGDDDGRDYVLDSSSVESVSDDAVHLGR</sequence>
<evidence type="ECO:0008006" key="4">
    <source>
        <dbReference type="Google" id="ProtNLM"/>
    </source>
</evidence>
<evidence type="ECO:0000256" key="1">
    <source>
        <dbReference type="SAM" id="MobiDB-lite"/>
    </source>
</evidence>
<protein>
    <recommendedName>
        <fullName evidence="4">PRC-barrel domain-containing protein</fullName>
    </recommendedName>
</protein>
<dbReference type="EMBL" id="FNBO01000003">
    <property type="protein sequence ID" value="SDF27629.1"/>
    <property type="molecule type" value="Genomic_DNA"/>
</dbReference>
<dbReference type="AlphaFoldDB" id="A0A1G7JT51"/>